<dbReference type="InterPro" id="IPR036852">
    <property type="entry name" value="Peptidase_S8/S53_dom_sf"/>
</dbReference>
<accession>A0A5M3VZL9</accession>
<comment type="caution">
    <text evidence="9">The sequence shown here is derived from an EMBL/GenBank/DDBJ whole genome shotgun (WGS) entry which is preliminary data.</text>
</comment>
<sequence length="776" mass="81109">MFPGLFLASESQEVEHVDSARRKLGRAVLIKVAMAVLLAGTAITAGGAEAAALAPLNLAERGESVVPGQYLVVLKGKSGAAARARSMGIRVDREFSVTINAYAAKLTAGQLLAVRKDPDVAGVYADHVWKDLGEPMSLGPPTSSDAPDWSADRIDQRHLPLNGKYRFQATGAGVSAYVVGSGIRRTHLEFGDRVKEGFSTVADGRGTDDCTRNGTFAAALVGGLTRGAAKDVSLVPVRIRPCDSMPSDISFLAGIEFITEDHLAKGGPSVAVMTIGHANSDGHGPLNAALTTSMLRGVVWVTTAGDADFDLNACDVYPGSLGTLINVGGSTRDDHRASRSAKGGCVDLFAPGANQTSASSDADDEFVSHDRADYGAALVAGVAALHLERDPAAQQQTIKNRIIADATPGVLDDIGSGSPNLLLYSLTQFSSQWNFWVQDPDATLLSGDFDKDGDQDMALTGPDHWVTLPVAFSNGDGSFKVTNLPVNPAWIKRSADPNAKFAAGDFNMDGYADVVVTGGPNATRPLVALSNGDGTFTMSTFTLTGESQVWAPDQPNTKLVGTDLGRNGIGDLLLVGPNPPGVPGDTLVQAEAVPQAFRVATKEADVSWPELASDPDAQVVSGDFNGDGDMDLALAGGEDWDIVAIAFNNAQGGWDFHYWPPGHDFAGHAAEDNAHLVAGDFDGDRVDDLAVLGTDLASVPVALSNGDGSFQEVSDHRLKEIPVLAQDVNVKPLTGDFNNDGALDVLLTGGDGWYTVEVAFGKPGESGYTFTSEPIA</sequence>
<keyword evidence="5" id="KW-0720">Serine protease</keyword>
<keyword evidence="3" id="KW-0732">Signal</keyword>
<dbReference type="Proteomes" id="UP000334990">
    <property type="component" value="Unassembled WGS sequence"/>
</dbReference>
<evidence type="ECO:0000256" key="3">
    <source>
        <dbReference type="ARBA" id="ARBA00022729"/>
    </source>
</evidence>
<protein>
    <recommendedName>
        <fullName evidence="11">Peptidase S8/S53 domain-containing protein</fullName>
    </recommendedName>
</protein>
<dbReference type="Pfam" id="PF05922">
    <property type="entry name" value="Inhibitor_I9"/>
    <property type="match status" value="1"/>
</dbReference>
<evidence type="ECO:0000256" key="1">
    <source>
        <dbReference type="ARBA" id="ARBA00011073"/>
    </source>
</evidence>
<evidence type="ECO:0000259" key="7">
    <source>
        <dbReference type="Pfam" id="PF00082"/>
    </source>
</evidence>
<dbReference type="SUPFAM" id="SSF54897">
    <property type="entry name" value="Protease propeptides/inhibitors"/>
    <property type="match status" value="1"/>
</dbReference>
<dbReference type="GO" id="GO:0006508">
    <property type="term" value="P:proteolysis"/>
    <property type="evidence" value="ECO:0007669"/>
    <property type="project" value="UniProtKB-KW"/>
</dbReference>
<keyword evidence="2" id="KW-0645">Protease</keyword>
<dbReference type="EMBL" id="BLAD01000049">
    <property type="protein sequence ID" value="GES01202.1"/>
    <property type="molecule type" value="Genomic_DNA"/>
</dbReference>
<dbReference type="PANTHER" id="PTHR43806">
    <property type="entry name" value="PEPTIDASE S8"/>
    <property type="match status" value="1"/>
</dbReference>
<evidence type="ECO:0000256" key="6">
    <source>
        <dbReference type="PROSITE-ProRule" id="PRU01240"/>
    </source>
</evidence>
<evidence type="ECO:0000256" key="5">
    <source>
        <dbReference type="ARBA" id="ARBA00022825"/>
    </source>
</evidence>
<dbReference type="Pfam" id="PF13517">
    <property type="entry name" value="FG-GAP_3"/>
    <property type="match status" value="2"/>
</dbReference>
<evidence type="ECO:0000313" key="9">
    <source>
        <dbReference type="EMBL" id="GES01202.1"/>
    </source>
</evidence>
<evidence type="ECO:0000256" key="2">
    <source>
        <dbReference type="ARBA" id="ARBA00022670"/>
    </source>
</evidence>
<dbReference type="InterPro" id="IPR037045">
    <property type="entry name" value="S8pro/Inhibitor_I9_sf"/>
</dbReference>
<reference evidence="9 10" key="1">
    <citation type="submission" date="2019-10" db="EMBL/GenBank/DDBJ databases">
        <title>Whole genome shotgun sequence of Acrocarpospora corrugata NBRC 13972.</title>
        <authorList>
            <person name="Ichikawa N."/>
            <person name="Kimura A."/>
            <person name="Kitahashi Y."/>
            <person name="Komaki H."/>
            <person name="Oguchi A."/>
        </authorList>
    </citation>
    <scope>NUCLEOTIDE SEQUENCE [LARGE SCALE GENOMIC DNA]</scope>
    <source>
        <strain evidence="9 10">NBRC 13972</strain>
    </source>
</reference>
<name>A0A5M3VZL9_9ACTN</name>
<dbReference type="GO" id="GO:0004252">
    <property type="term" value="F:serine-type endopeptidase activity"/>
    <property type="evidence" value="ECO:0007669"/>
    <property type="project" value="InterPro"/>
</dbReference>
<organism evidence="9 10">
    <name type="scientific">Acrocarpospora corrugata</name>
    <dbReference type="NCBI Taxonomy" id="35763"/>
    <lineage>
        <taxon>Bacteria</taxon>
        <taxon>Bacillati</taxon>
        <taxon>Actinomycetota</taxon>
        <taxon>Actinomycetes</taxon>
        <taxon>Streptosporangiales</taxon>
        <taxon>Streptosporangiaceae</taxon>
        <taxon>Acrocarpospora</taxon>
    </lineage>
</organism>
<gene>
    <name evidence="9" type="ORF">Acor_32660</name>
</gene>
<dbReference type="InterPro" id="IPR000209">
    <property type="entry name" value="Peptidase_S8/S53_dom"/>
</dbReference>
<comment type="similarity">
    <text evidence="1 6">Belongs to the peptidase S8 family.</text>
</comment>
<evidence type="ECO:0000256" key="4">
    <source>
        <dbReference type="ARBA" id="ARBA00022801"/>
    </source>
</evidence>
<dbReference type="GO" id="GO:0005615">
    <property type="term" value="C:extracellular space"/>
    <property type="evidence" value="ECO:0007669"/>
    <property type="project" value="TreeGrafter"/>
</dbReference>
<dbReference type="InterPro" id="IPR010259">
    <property type="entry name" value="S8pro/Inhibitor_I9"/>
</dbReference>
<comment type="caution">
    <text evidence="6">Lacks conserved residue(s) required for the propagation of feature annotation.</text>
</comment>
<dbReference type="InterPro" id="IPR013517">
    <property type="entry name" value="FG-GAP"/>
</dbReference>
<evidence type="ECO:0000259" key="8">
    <source>
        <dbReference type="Pfam" id="PF05922"/>
    </source>
</evidence>
<dbReference type="SUPFAM" id="SSF52743">
    <property type="entry name" value="Subtilisin-like"/>
    <property type="match status" value="1"/>
</dbReference>
<dbReference type="SUPFAM" id="SSF69318">
    <property type="entry name" value="Integrin alpha N-terminal domain"/>
    <property type="match status" value="2"/>
</dbReference>
<keyword evidence="4" id="KW-0378">Hydrolase</keyword>
<dbReference type="Gene3D" id="3.30.70.80">
    <property type="entry name" value="Peptidase S8 propeptide/proteinase inhibitor I9"/>
    <property type="match status" value="1"/>
</dbReference>
<dbReference type="AlphaFoldDB" id="A0A5M3VZL9"/>
<feature type="domain" description="Peptidase S8/S53" evidence="7">
    <location>
        <begin position="178"/>
        <end position="413"/>
    </location>
</feature>
<dbReference type="Gene3D" id="3.40.50.200">
    <property type="entry name" value="Peptidase S8/S53 domain"/>
    <property type="match status" value="1"/>
</dbReference>
<feature type="domain" description="Inhibitor I9" evidence="8">
    <location>
        <begin position="86"/>
        <end position="130"/>
    </location>
</feature>
<dbReference type="InterPro" id="IPR028994">
    <property type="entry name" value="Integrin_alpha_N"/>
</dbReference>
<dbReference type="Pfam" id="PF00082">
    <property type="entry name" value="Peptidase_S8"/>
    <property type="match status" value="1"/>
</dbReference>
<evidence type="ECO:0008006" key="11">
    <source>
        <dbReference type="Google" id="ProtNLM"/>
    </source>
</evidence>
<dbReference type="PANTHER" id="PTHR43806:SF11">
    <property type="entry name" value="CEREVISIN-RELATED"/>
    <property type="match status" value="1"/>
</dbReference>
<dbReference type="InterPro" id="IPR050131">
    <property type="entry name" value="Peptidase_S8_subtilisin-like"/>
</dbReference>
<proteinExistence type="inferred from homology"/>
<dbReference type="Gene3D" id="2.40.128.340">
    <property type="match status" value="1"/>
</dbReference>
<evidence type="ECO:0000313" key="10">
    <source>
        <dbReference type="Proteomes" id="UP000334990"/>
    </source>
</evidence>
<dbReference type="PROSITE" id="PS51892">
    <property type="entry name" value="SUBTILASE"/>
    <property type="match status" value="1"/>
</dbReference>
<dbReference type="Gene3D" id="2.130.10.130">
    <property type="entry name" value="Integrin alpha, N-terminal"/>
    <property type="match status" value="1"/>
</dbReference>
<keyword evidence="10" id="KW-1185">Reference proteome</keyword>